<evidence type="ECO:0008006" key="4">
    <source>
        <dbReference type="Google" id="ProtNLM"/>
    </source>
</evidence>
<keyword evidence="3" id="KW-1185">Reference proteome</keyword>
<proteinExistence type="predicted"/>
<dbReference type="GeneID" id="63853419"/>
<organism evidence="2 3">
    <name type="scientific">Cucurbitaria berberidis CBS 394.84</name>
    <dbReference type="NCBI Taxonomy" id="1168544"/>
    <lineage>
        <taxon>Eukaryota</taxon>
        <taxon>Fungi</taxon>
        <taxon>Dikarya</taxon>
        <taxon>Ascomycota</taxon>
        <taxon>Pezizomycotina</taxon>
        <taxon>Dothideomycetes</taxon>
        <taxon>Pleosporomycetidae</taxon>
        <taxon>Pleosporales</taxon>
        <taxon>Pleosporineae</taxon>
        <taxon>Cucurbitariaceae</taxon>
        <taxon>Cucurbitaria</taxon>
    </lineage>
</organism>
<evidence type="ECO:0000256" key="1">
    <source>
        <dbReference type="SAM" id="MobiDB-lite"/>
    </source>
</evidence>
<dbReference type="Proteomes" id="UP000800039">
    <property type="component" value="Unassembled WGS sequence"/>
</dbReference>
<feature type="compositionally biased region" description="Acidic residues" evidence="1">
    <location>
        <begin position="396"/>
        <end position="405"/>
    </location>
</feature>
<evidence type="ECO:0000313" key="3">
    <source>
        <dbReference type="Proteomes" id="UP000800039"/>
    </source>
</evidence>
<dbReference type="PANTHER" id="PTHR38166">
    <property type="entry name" value="C2H2-TYPE DOMAIN-CONTAINING PROTEIN-RELATED"/>
    <property type="match status" value="1"/>
</dbReference>
<feature type="region of interest" description="Disordered" evidence="1">
    <location>
        <begin position="18"/>
        <end position="51"/>
    </location>
</feature>
<protein>
    <recommendedName>
        <fullName evidence="4">C2H2-type domain-containing protein</fullName>
    </recommendedName>
</protein>
<sequence length="871" mass="97599">MSPRMPLGDYSNIKLAMRDSPCDGERNGTPVWTRNPFAPENENDTGELPTDRKDVCEETHAVLKKVLGCAQPASCPKDVTLFEHSLKPPRPAPIYEDKQNEEYWTFLKSVPDIQTDSLSPLTRCPSLMSGSTLSSRNSSTRSTRSYVWDPSDDHNNNAREVCLVPDCSGFCSKDVNAHIRTTHFTERLVDTCPVKTCDRHMRGFTRAGDRRRHVFTHFKGVLLCGFCKSYATCFSQASDRVELFMTHLIKKHGVRPLQIDQQSDGARLIRKNRKSSGSCPVTTCSVCSEPFTAQVLYAHLPGCILREVTRNKEPTGSAMREDVSAAYQVPDLQSMEEMHPTSSISEEEHTSCGQDICQPKLLQASVESDVLESKDIEELTASSRCLSLTSSKAVESSEEDTDWTEEGTSRESSPGISQLPRRLSPAKKQVVETIMQEFQRIFGHCLRAHTTGGSSSGSSHDGYSGWSSNTSTYSSASFVSRKRSLSGGGSTPPNDDDDSNKRRRPDSTVDGKQPLTDLRFACPYYKRNPGRHPTFTSCRDPGFTTVARLKEHLYRRHLLPPQCHRCCTTFNNDVALREHQRDARGCEVQEQTPLEGFDKDQERRLKSKKRSQQYQSEEDKWKGVYRILFPDDIEADIPSAYIEYQPCTRQTPEPSDITQFQEFTRLELPRLVRRTLEIVVEQEAQPLEDKLKERLVDIVKECQSQLVNMFQAASGPVPMTLTPPNDAVQHSNTHNALSVFEGFDTLPYHNELGSNNVRSQPAQYQSDSPDAGYNTSWPMTINLSQAPMNESNDPTSTVQPIALTMHENANLDGYYDVYGQRAGNVQPAVDFNADAWSFIDVLPRRGGGENNGIGFGLESLSELDPPAWLGM</sequence>
<gene>
    <name evidence="2" type="ORF">K460DRAFT_397545</name>
</gene>
<accession>A0A9P4GF73</accession>
<reference evidence="2" key="1">
    <citation type="submission" date="2020-01" db="EMBL/GenBank/DDBJ databases">
        <authorList>
            <consortium name="DOE Joint Genome Institute"/>
            <person name="Haridas S."/>
            <person name="Albert R."/>
            <person name="Binder M."/>
            <person name="Bloem J."/>
            <person name="Labutti K."/>
            <person name="Salamov A."/>
            <person name="Andreopoulos B."/>
            <person name="Baker S.E."/>
            <person name="Barry K."/>
            <person name="Bills G."/>
            <person name="Bluhm B.H."/>
            <person name="Cannon C."/>
            <person name="Castanera R."/>
            <person name="Culley D.E."/>
            <person name="Daum C."/>
            <person name="Ezra D."/>
            <person name="Gonzalez J.B."/>
            <person name="Henrissat B."/>
            <person name="Kuo A."/>
            <person name="Liang C."/>
            <person name="Lipzen A."/>
            <person name="Lutzoni F."/>
            <person name="Magnuson J."/>
            <person name="Mondo S."/>
            <person name="Nolan M."/>
            <person name="Ohm R."/>
            <person name="Pangilinan J."/>
            <person name="Park H.-J."/>
            <person name="Ramirez L."/>
            <person name="Alfaro M."/>
            <person name="Sun H."/>
            <person name="Tritt A."/>
            <person name="Yoshinaga Y."/>
            <person name="Zwiers L.-H."/>
            <person name="Turgeon B.G."/>
            <person name="Goodwin S.B."/>
            <person name="Spatafora J.W."/>
            <person name="Crous P.W."/>
            <person name="Grigoriev I.V."/>
        </authorList>
    </citation>
    <scope>NUCLEOTIDE SEQUENCE</scope>
    <source>
        <strain evidence="2">CBS 394.84</strain>
    </source>
</reference>
<dbReference type="EMBL" id="ML976617">
    <property type="protein sequence ID" value="KAF1844455.1"/>
    <property type="molecule type" value="Genomic_DNA"/>
</dbReference>
<dbReference type="RefSeq" id="XP_040787018.1">
    <property type="nucleotide sequence ID" value="XM_040936168.1"/>
</dbReference>
<dbReference type="OrthoDB" id="4738706at2759"/>
<comment type="caution">
    <text evidence="2">The sequence shown here is derived from an EMBL/GenBank/DDBJ whole genome shotgun (WGS) entry which is preliminary data.</text>
</comment>
<evidence type="ECO:0000313" key="2">
    <source>
        <dbReference type="EMBL" id="KAF1844455.1"/>
    </source>
</evidence>
<dbReference type="PANTHER" id="PTHR38166:SF1">
    <property type="entry name" value="C2H2-TYPE DOMAIN-CONTAINING PROTEIN"/>
    <property type="match status" value="1"/>
</dbReference>
<dbReference type="AlphaFoldDB" id="A0A9P4GF73"/>
<feature type="region of interest" description="Disordered" evidence="1">
    <location>
        <begin position="479"/>
        <end position="514"/>
    </location>
</feature>
<name>A0A9P4GF73_9PLEO</name>
<feature type="region of interest" description="Disordered" evidence="1">
    <location>
        <begin position="390"/>
        <end position="424"/>
    </location>
</feature>